<keyword evidence="3" id="KW-1185">Reference proteome</keyword>
<feature type="binding site" evidence="1">
    <location>
        <begin position="143"/>
        <end position="144"/>
    </location>
    <ligand>
        <name>S-adenosyl-L-methionine</name>
        <dbReference type="ChEBI" id="CHEBI:59789"/>
    </ligand>
</feature>
<feature type="binding site" evidence="1">
    <location>
        <position position="118"/>
    </location>
    <ligand>
        <name>S-adenosyl-L-methionine</name>
        <dbReference type="ChEBI" id="CHEBI:59789"/>
    </ligand>
</feature>
<feature type="site" description="Interaction with substrate rRNA" evidence="1">
    <location>
        <position position="4"/>
    </location>
</feature>
<dbReference type="GO" id="GO:0003723">
    <property type="term" value="F:RNA binding"/>
    <property type="evidence" value="ECO:0007669"/>
    <property type="project" value="UniProtKB-UniRule"/>
</dbReference>
<dbReference type="EC" id="2.1.1.266" evidence="1"/>
<keyword evidence="1 2" id="KW-0489">Methyltransferase</keyword>
<dbReference type="HAMAP" id="MF_00934">
    <property type="entry name" value="23SrRNA_methyltr_J"/>
    <property type="match status" value="1"/>
</dbReference>
<feature type="binding site" evidence="1">
    <location>
        <position position="42"/>
    </location>
    <ligand>
        <name>S-adenosyl-L-methionine</name>
        <dbReference type="ChEBI" id="CHEBI:59789"/>
    </ligand>
</feature>
<evidence type="ECO:0000313" key="3">
    <source>
        <dbReference type="Proteomes" id="UP000286482"/>
    </source>
</evidence>
<accession>A0A420ECV9</accession>
<feature type="binding site" evidence="1">
    <location>
        <position position="100"/>
    </location>
    <ligand>
        <name>S-adenosyl-L-methionine</name>
        <dbReference type="ChEBI" id="CHEBI:59789"/>
    </ligand>
</feature>
<feature type="binding site" evidence="1">
    <location>
        <position position="19"/>
    </location>
    <ligand>
        <name>S-adenosyl-L-methionine</name>
        <dbReference type="ChEBI" id="CHEBI:59789"/>
    </ligand>
</feature>
<organism evidence="2 3">
    <name type="scientific">Alginatibacterium sediminis</name>
    <dbReference type="NCBI Taxonomy" id="2164068"/>
    <lineage>
        <taxon>Bacteria</taxon>
        <taxon>Pseudomonadati</taxon>
        <taxon>Pseudomonadota</taxon>
        <taxon>Gammaproteobacteria</taxon>
        <taxon>Alteromonadales</taxon>
        <taxon>Alteromonadaceae</taxon>
        <taxon>Alginatibacterium</taxon>
    </lineage>
</organism>
<feature type="binding site" evidence="1">
    <location>
        <position position="164"/>
    </location>
    <ligand>
        <name>S-adenosyl-L-methionine</name>
        <dbReference type="ChEBI" id="CHEBI:59789"/>
    </ligand>
</feature>
<comment type="function">
    <text evidence="1">Specifically methylates the adenine in position 2030 of 23S rRNA.</text>
</comment>
<comment type="catalytic activity">
    <reaction evidence="1">
        <text>adenosine(2030) in 23S rRNA + S-adenosyl-L-methionine = N(6)-methyladenosine(2030) in 23S rRNA + S-adenosyl-L-homocysteine + H(+)</text>
        <dbReference type="Rhea" id="RHEA:43736"/>
        <dbReference type="Rhea" id="RHEA-COMP:10668"/>
        <dbReference type="Rhea" id="RHEA-COMP:10669"/>
        <dbReference type="ChEBI" id="CHEBI:15378"/>
        <dbReference type="ChEBI" id="CHEBI:57856"/>
        <dbReference type="ChEBI" id="CHEBI:59789"/>
        <dbReference type="ChEBI" id="CHEBI:74411"/>
        <dbReference type="ChEBI" id="CHEBI:74449"/>
        <dbReference type="EC" id="2.1.1.266"/>
    </reaction>
</comment>
<gene>
    <name evidence="1" type="primary">rlmJ</name>
    <name evidence="2" type="ORF">DBZ36_08855</name>
</gene>
<keyword evidence="1 2" id="KW-0808">Transferase</keyword>
<dbReference type="PANTHER" id="PTHR37426:SF1">
    <property type="entry name" value="RIBOSOMAL RNA LARGE SUBUNIT METHYLTRANSFERASE J"/>
    <property type="match status" value="1"/>
</dbReference>
<dbReference type="GO" id="GO:0036307">
    <property type="term" value="F:23S rRNA (adenine(2030)-N(6))-methyltransferase activity"/>
    <property type="evidence" value="ECO:0007669"/>
    <property type="project" value="UniProtKB-UniRule"/>
</dbReference>
<evidence type="ECO:0000256" key="1">
    <source>
        <dbReference type="HAMAP-Rule" id="MF_00934"/>
    </source>
</evidence>
<dbReference type="PANTHER" id="PTHR37426">
    <property type="entry name" value="RIBOSOMAL RNA LARGE SUBUNIT METHYLTRANSFERASE J"/>
    <property type="match status" value="1"/>
</dbReference>
<keyword evidence="1" id="KW-0694">RNA-binding</keyword>
<dbReference type="AlphaFoldDB" id="A0A420ECV9"/>
<dbReference type="SUPFAM" id="SSF53335">
    <property type="entry name" value="S-adenosyl-L-methionine-dependent methyltransferases"/>
    <property type="match status" value="1"/>
</dbReference>
<dbReference type="Pfam" id="PF04378">
    <property type="entry name" value="RsmJ"/>
    <property type="match status" value="1"/>
</dbReference>
<name>A0A420ECV9_9ALTE</name>
<comment type="caution">
    <text evidence="2">The sequence shown here is derived from an EMBL/GenBank/DDBJ whole genome shotgun (WGS) entry which is preliminary data.</text>
</comment>
<sequence>MLSYRHSFHAGNYADVLKHVTQLSILDYMCQKDAPIRYVDTHSGAGGYSLEEKQAQTTLEYKDGIQKLLQATNLNPLLQRYASLVQSFNDNQGLSHYPGSPWFAQHILRPQDRLFLHEIHPSDFPLLAKTFSRDKRVSCRDKDGFEGLVSLMPPREKRAMVLIDPPYEIKSDYKLVVETIIRSHKRFKQACIALWYPVVKRERIQELENQLVSSGIRNIQLFELGLSADSSGRGMTSSGMIVVNPPWTLMAQMNETLPLLSRILAPTDGQFRAIELVGE</sequence>
<dbReference type="InterPro" id="IPR007473">
    <property type="entry name" value="RlmJ"/>
</dbReference>
<keyword evidence="1" id="KW-0949">S-adenosyl-L-methionine</keyword>
<feature type="active site" description="Proton acceptor" evidence="1">
    <location>
        <position position="164"/>
    </location>
</feature>
<dbReference type="EMBL" id="RAQO01000005">
    <property type="protein sequence ID" value="RKF18508.1"/>
    <property type="molecule type" value="Genomic_DNA"/>
</dbReference>
<comment type="similarity">
    <text evidence="1">Belongs to the RlmJ family.</text>
</comment>
<comment type="subunit">
    <text evidence="1">Monomer.</text>
</comment>
<dbReference type="RefSeq" id="WP_120354587.1">
    <property type="nucleotide sequence ID" value="NZ_RAQO01000005.1"/>
</dbReference>
<reference evidence="2 3" key="1">
    <citation type="submission" date="2018-09" db="EMBL/GenBank/DDBJ databases">
        <authorList>
            <person name="Wang Z."/>
        </authorList>
    </citation>
    <scope>NUCLEOTIDE SEQUENCE [LARGE SCALE GENOMIC DNA]</scope>
    <source>
        <strain evidence="2 3">ALS 81</strain>
    </source>
</reference>
<dbReference type="Gene3D" id="3.40.50.150">
    <property type="entry name" value="Vaccinia Virus protein VP39"/>
    <property type="match status" value="1"/>
</dbReference>
<protein>
    <recommendedName>
        <fullName evidence="1">Ribosomal RNA large subunit methyltransferase J</fullName>
        <ecNumber evidence="1">2.1.1.266</ecNumber>
    </recommendedName>
    <alternativeName>
        <fullName evidence="1">23S rRNA (adenine(2030)-N6)-methyltransferase</fullName>
    </alternativeName>
    <alternativeName>
        <fullName evidence="1">23S rRNA m6A2030 methyltransferase</fullName>
    </alternativeName>
</protein>
<dbReference type="GO" id="GO:0070475">
    <property type="term" value="P:rRNA base methylation"/>
    <property type="evidence" value="ECO:0007669"/>
    <property type="project" value="UniProtKB-UniRule"/>
</dbReference>
<dbReference type="OrthoDB" id="9791274at2"/>
<keyword evidence="1" id="KW-0698">rRNA processing</keyword>
<evidence type="ECO:0000313" key="2">
    <source>
        <dbReference type="EMBL" id="RKF18508.1"/>
    </source>
</evidence>
<proteinExistence type="inferred from homology"/>
<dbReference type="Proteomes" id="UP000286482">
    <property type="component" value="Unassembled WGS sequence"/>
</dbReference>
<dbReference type="GO" id="GO:0005829">
    <property type="term" value="C:cytosol"/>
    <property type="evidence" value="ECO:0007669"/>
    <property type="project" value="TreeGrafter"/>
</dbReference>
<dbReference type="InterPro" id="IPR029063">
    <property type="entry name" value="SAM-dependent_MTases_sf"/>
</dbReference>